<dbReference type="Proteomes" id="UP000321547">
    <property type="component" value="Unassembled WGS sequence"/>
</dbReference>
<evidence type="ECO:0008006" key="6">
    <source>
        <dbReference type="Google" id="ProtNLM"/>
    </source>
</evidence>
<dbReference type="RefSeq" id="WP_089830651.1">
    <property type="nucleotide sequence ID" value="NZ_BJWI01000005.1"/>
</dbReference>
<dbReference type="EMBL" id="BJWI01000005">
    <property type="protein sequence ID" value="GEM01129.1"/>
    <property type="molecule type" value="Genomic_DNA"/>
</dbReference>
<dbReference type="OrthoDB" id="3174166at2"/>
<dbReference type="STRING" id="306540.SAMN05421839_1078"/>
<keyword evidence="5" id="KW-1185">Reference proteome</keyword>
<evidence type="ECO:0000313" key="4">
    <source>
        <dbReference type="Proteomes" id="UP000242243"/>
    </source>
</evidence>
<keyword evidence="1" id="KW-0812">Transmembrane</keyword>
<dbReference type="AlphaFoldDB" id="A0A1I5MYM3"/>
<keyword evidence="1" id="KW-0472">Membrane</keyword>
<feature type="transmembrane region" description="Helical" evidence="1">
    <location>
        <begin position="40"/>
        <end position="57"/>
    </location>
</feature>
<organism evidence="3 4">
    <name type="scientific">Halolactibacillus halophilus</name>
    <dbReference type="NCBI Taxonomy" id="306540"/>
    <lineage>
        <taxon>Bacteria</taxon>
        <taxon>Bacillati</taxon>
        <taxon>Bacillota</taxon>
        <taxon>Bacilli</taxon>
        <taxon>Bacillales</taxon>
        <taxon>Bacillaceae</taxon>
        <taxon>Halolactibacillus</taxon>
    </lineage>
</organism>
<evidence type="ECO:0000313" key="3">
    <source>
        <dbReference type="EMBL" id="SFP14654.1"/>
    </source>
</evidence>
<dbReference type="Gene3D" id="2.20.28.160">
    <property type="match status" value="1"/>
</dbReference>
<evidence type="ECO:0000313" key="5">
    <source>
        <dbReference type="Proteomes" id="UP000321547"/>
    </source>
</evidence>
<evidence type="ECO:0000256" key="1">
    <source>
        <dbReference type="SAM" id="Phobius"/>
    </source>
</evidence>
<dbReference type="Proteomes" id="UP000242243">
    <property type="component" value="Unassembled WGS sequence"/>
</dbReference>
<name>A0A1I5MYM3_9BACI</name>
<reference evidence="2 5" key="2">
    <citation type="submission" date="2019-07" db="EMBL/GenBank/DDBJ databases">
        <title>Whole genome shotgun sequence of Halolactibacillus halophilus NBRC 100868.</title>
        <authorList>
            <person name="Hosoyama A."/>
            <person name="Uohara A."/>
            <person name="Ohji S."/>
            <person name="Ichikawa N."/>
        </authorList>
    </citation>
    <scope>NUCLEOTIDE SEQUENCE [LARGE SCALE GENOMIC DNA]</scope>
    <source>
        <strain evidence="2 5">NBRC 100868</strain>
    </source>
</reference>
<accession>A0A1I5MYM3</accession>
<evidence type="ECO:0000313" key="2">
    <source>
        <dbReference type="EMBL" id="GEM01129.1"/>
    </source>
</evidence>
<feature type="transmembrane region" description="Helical" evidence="1">
    <location>
        <begin position="12"/>
        <end position="34"/>
    </location>
</feature>
<reference evidence="3 4" key="1">
    <citation type="submission" date="2016-10" db="EMBL/GenBank/DDBJ databases">
        <authorList>
            <person name="de Groot N.N."/>
        </authorList>
    </citation>
    <scope>NUCLEOTIDE SEQUENCE [LARGE SCALE GENOMIC DNA]</scope>
    <source>
        <strain evidence="3 4">DSM 17073</strain>
    </source>
</reference>
<dbReference type="EMBL" id="FOXC01000007">
    <property type="protein sequence ID" value="SFP14654.1"/>
    <property type="molecule type" value="Genomic_DNA"/>
</dbReference>
<protein>
    <recommendedName>
        <fullName evidence="6">Zn-finger containing protein</fullName>
    </recommendedName>
</protein>
<dbReference type="CDD" id="cd20335">
    <property type="entry name" value="BRcat_RBR"/>
    <property type="match status" value="1"/>
</dbReference>
<sequence length="133" mass="15965">MKERFRRFMQGRYGLDQLYVGMLVLYFILLFFSRWFMPELMTGLMTVVILLAVFRMFSKNIVVRQKENAVYLRVINRIKHTVKKLVQKIKDLPTKRYRTCPNCGVTLRLPRKRGRHKATCPKCQASFEVKIRF</sequence>
<proteinExistence type="predicted"/>
<gene>
    <name evidence="2" type="ORF">HHA03_06610</name>
    <name evidence="3" type="ORF">SAMN05421839_1078</name>
</gene>
<keyword evidence="1" id="KW-1133">Transmembrane helix</keyword>